<dbReference type="GO" id="GO:0008270">
    <property type="term" value="F:zinc ion binding"/>
    <property type="evidence" value="ECO:0007669"/>
    <property type="project" value="InterPro"/>
</dbReference>
<accession>A0A1B7XYP6</accession>
<keyword evidence="1" id="KW-0539">Nucleus</keyword>
<dbReference type="InterPro" id="IPR007219">
    <property type="entry name" value="XnlR_reg_dom"/>
</dbReference>
<proteinExistence type="predicted"/>
<organism evidence="4 5">
    <name type="scientific">Colletotrichum higginsianum (strain IMI 349063)</name>
    <name type="common">Crucifer anthracnose fungus</name>
    <dbReference type="NCBI Taxonomy" id="759273"/>
    <lineage>
        <taxon>Eukaryota</taxon>
        <taxon>Fungi</taxon>
        <taxon>Dikarya</taxon>
        <taxon>Ascomycota</taxon>
        <taxon>Pezizomycotina</taxon>
        <taxon>Sordariomycetes</taxon>
        <taxon>Hypocreomycetidae</taxon>
        <taxon>Glomerellales</taxon>
        <taxon>Glomerellaceae</taxon>
        <taxon>Colletotrichum</taxon>
        <taxon>Colletotrichum destructivum species complex</taxon>
    </lineage>
</organism>
<evidence type="ECO:0000256" key="1">
    <source>
        <dbReference type="ARBA" id="ARBA00023242"/>
    </source>
</evidence>
<evidence type="ECO:0000313" key="4">
    <source>
        <dbReference type="EMBL" id="OBR04872.1"/>
    </source>
</evidence>
<sequence length="635" mass="72274">MHRVNKPSVRQGATESFPVPTASLQRYPAVQQGGPSHNPSGRAWTEPTAVEEALRNQGEQQTNRTTTTPSSTPNTLPALEDDSTLHQFVWDDLPVSYEGGSSFSQQTLLANQIEELKIEDAQTPGVVEELATLRGIYQKHDEWSDQRPKRKTRRPNACPQSLLQLPPSDFVIRLLRTVTEHSVLFLFYAVENRKQVEDLCRRVYFSVEPVTVGEITLLHGYLSVLFKDIDFEARPEFNREETDRYYKLCDSNFKAGVETYEVMAVPSFEHTLILFIAALRAQQDEDSPLQWSVVSAAARHVLALGYNRKARLDTMPPHESPRARRLFWHIYFVDRGFTLSQGKAPIIQDMDVDVDPLEISQRPHRRPWDMVFSAFIELSRIQLRIYEKLYSPSASRASDEERRAVVGCLSSMLSQWYVVWRNIDYTHACRQDLFEFSLAAIDVVYYSILTLTHRGASSSNSASDITPQCFETARKELIAHTTAYPRFSSGGYASSFSYSIWTHLFSSFTPYIITFIHCVGHVNTEDLGLLRTALEISERLSGLAESCKRQHELYRALYRIAEAYLKAKKALPYGDLTLETATHLPLQQPSTDNWSCFDSNIEPNSFSELHVEDWNGSYMGQMPFTLDTQAGKGGH</sequence>
<dbReference type="Proteomes" id="UP000092177">
    <property type="component" value="Chromosome 8"/>
</dbReference>
<dbReference type="PANTHER" id="PTHR46910:SF5">
    <property type="entry name" value="ZN(II)2CYS6 TRANSCRIPTION FACTOR (EUROFUNG)"/>
    <property type="match status" value="1"/>
</dbReference>
<dbReference type="RefSeq" id="XP_018153390.1">
    <property type="nucleotide sequence ID" value="XM_018306549.1"/>
</dbReference>
<dbReference type="CDD" id="cd12148">
    <property type="entry name" value="fungal_TF_MHR"/>
    <property type="match status" value="1"/>
</dbReference>
<feature type="compositionally biased region" description="Low complexity" evidence="2">
    <location>
        <begin position="62"/>
        <end position="75"/>
    </location>
</feature>
<dbReference type="GeneID" id="28870656"/>
<evidence type="ECO:0000313" key="5">
    <source>
        <dbReference type="Proteomes" id="UP000092177"/>
    </source>
</evidence>
<reference evidence="5" key="1">
    <citation type="journal article" date="2017" name="BMC Genomics">
        <title>Gapless genome assembly of Colletotrichum higginsianum reveals chromosome structure and association of transposable elements with secondary metabolite gene clusters.</title>
        <authorList>
            <person name="Dallery J.-F."/>
            <person name="Lapalu N."/>
            <person name="Zampounis A."/>
            <person name="Pigne S."/>
            <person name="Luyten I."/>
            <person name="Amselem J."/>
            <person name="Wittenberg A.H.J."/>
            <person name="Zhou S."/>
            <person name="de Queiroz M.V."/>
            <person name="Robin G.P."/>
            <person name="Auger A."/>
            <person name="Hainaut M."/>
            <person name="Henrissat B."/>
            <person name="Kim K.-T."/>
            <person name="Lee Y.-H."/>
            <person name="Lespinet O."/>
            <person name="Schwartz D.C."/>
            <person name="Thon M.R."/>
            <person name="O'Connell R.J."/>
        </authorList>
    </citation>
    <scope>NUCLEOTIDE SEQUENCE [LARGE SCALE GENOMIC DNA]</scope>
    <source>
        <strain evidence="5">IMI 349063</strain>
    </source>
</reference>
<dbReference type="GO" id="GO:0003700">
    <property type="term" value="F:DNA-binding transcription factor activity"/>
    <property type="evidence" value="ECO:0007669"/>
    <property type="project" value="InterPro"/>
</dbReference>
<dbReference type="Pfam" id="PF04082">
    <property type="entry name" value="Fungal_trans"/>
    <property type="match status" value="1"/>
</dbReference>
<comment type="caution">
    <text evidence="4">The sequence shown here is derived from an EMBL/GenBank/DDBJ whole genome shotgun (WGS) entry which is preliminary data.</text>
</comment>
<dbReference type="AlphaFoldDB" id="A0A1B7XYP6"/>
<keyword evidence="5" id="KW-1185">Reference proteome</keyword>
<evidence type="ECO:0000259" key="3">
    <source>
        <dbReference type="SMART" id="SM00906"/>
    </source>
</evidence>
<dbReference type="SMART" id="SM00906">
    <property type="entry name" value="Fungal_trans"/>
    <property type="match status" value="1"/>
</dbReference>
<protein>
    <submittedName>
        <fullName evidence="4">C6 transcription factor</fullName>
    </submittedName>
</protein>
<dbReference type="KEGG" id="chig:CH63R_11575"/>
<name>A0A1B7XYP6_COLHI</name>
<gene>
    <name evidence="4" type="ORF">CH63R_11575</name>
</gene>
<dbReference type="InterPro" id="IPR050987">
    <property type="entry name" value="AtrR-like"/>
</dbReference>
<feature type="domain" description="Xylanolytic transcriptional activator regulatory" evidence="3">
    <location>
        <begin position="290"/>
        <end position="362"/>
    </location>
</feature>
<feature type="region of interest" description="Disordered" evidence="2">
    <location>
        <begin position="1"/>
        <end position="79"/>
    </location>
</feature>
<dbReference type="GO" id="GO:0003677">
    <property type="term" value="F:DNA binding"/>
    <property type="evidence" value="ECO:0007669"/>
    <property type="project" value="InterPro"/>
</dbReference>
<evidence type="ECO:0000256" key="2">
    <source>
        <dbReference type="SAM" id="MobiDB-lite"/>
    </source>
</evidence>
<dbReference type="VEuPathDB" id="FungiDB:CH63R_11575"/>
<dbReference type="OrthoDB" id="103819at2759"/>
<dbReference type="GO" id="GO:0006351">
    <property type="term" value="P:DNA-templated transcription"/>
    <property type="evidence" value="ECO:0007669"/>
    <property type="project" value="InterPro"/>
</dbReference>
<dbReference type="PANTHER" id="PTHR46910">
    <property type="entry name" value="TRANSCRIPTION FACTOR PDR1"/>
    <property type="match status" value="1"/>
</dbReference>
<dbReference type="EMBL" id="LTAN01000008">
    <property type="protein sequence ID" value="OBR04872.1"/>
    <property type="molecule type" value="Genomic_DNA"/>
</dbReference>